<evidence type="ECO:0000313" key="3">
    <source>
        <dbReference type="Proteomes" id="UP000799291"/>
    </source>
</evidence>
<feature type="region of interest" description="Disordered" evidence="1">
    <location>
        <begin position="1"/>
        <end position="62"/>
    </location>
</feature>
<accession>A0A6G1IEB4</accession>
<dbReference type="AlphaFoldDB" id="A0A6G1IEB4"/>
<dbReference type="EMBL" id="MU005636">
    <property type="protein sequence ID" value="KAF2676311.1"/>
    <property type="molecule type" value="Genomic_DNA"/>
</dbReference>
<name>A0A6G1IEB4_9PLEO</name>
<evidence type="ECO:0000256" key="1">
    <source>
        <dbReference type="SAM" id="MobiDB-lite"/>
    </source>
</evidence>
<gene>
    <name evidence="2" type="ORF">K458DRAFT_397042</name>
</gene>
<reference evidence="2" key="1">
    <citation type="journal article" date="2020" name="Stud. Mycol.">
        <title>101 Dothideomycetes genomes: a test case for predicting lifestyles and emergence of pathogens.</title>
        <authorList>
            <person name="Haridas S."/>
            <person name="Albert R."/>
            <person name="Binder M."/>
            <person name="Bloem J."/>
            <person name="Labutti K."/>
            <person name="Salamov A."/>
            <person name="Andreopoulos B."/>
            <person name="Baker S."/>
            <person name="Barry K."/>
            <person name="Bills G."/>
            <person name="Bluhm B."/>
            <person name="Cannon C."/>
            <person name="Castanera R."/>
            <person name="Culley D."/>
            <person name="Daum C."/>
            <person name="Ezra D."/>
            <person name="Gonzalez J."/>
            <person name="Henrissat B."/>
            <person name="Kuo A."/>
            <person name="Liang C."/>
            <person name="Lipzen A."/>
            <person name="Lutzoni F."/>
            <person name="Magnuson J."/>
            <person name="Mondo S."/>
            <person name="Nolan M."/>
            <person name="Ohm R."/>
            <person name="Pangilinan J."/>
            <person name="Park H.-J."/>
            <person name="Ramirez L."/>
            <person name="Alfaro M."/>
            <person name="Sun H."/>
            <person name="Tritt A."/>
            <person name="Yoshinaga Y."/>
            <person name="Zwiers L.-H."/>
            <person name="Turgeon B."/>
            <person name="Goodwin S."/>
            <person name="Spatafora J."/>
            <person name="Crous P."/>
            <person name="Grigoriev I."/>
        </authorList>
    </citation>
    <scope>NUCLEOTIDE SEQUENCE</scope>
    <source>
        <strain evidence="2">CBS 122367</strain>
    </source>
</reference>
<evidence type="ECO:0000313" key="2">
    <source>
        <dbReference type="EMBL" id="KAF2676311.1"/>
    </source>
</evidence>
<keyword evidence="3" id="KW-1185">Reference proteome</keyword>
<proteinExistence type="predicted"/>
<dbReference type="Proteomes" id="UP000799291">
    <property type="component" value="Unassembled WGS sequence"/>
</dbReference>
<protein>
    <submittedName>
        <fullName evidence="2">Uncharacterized protein</fullName>
    </submittedName>
</protein>
<organism evidence="2 3">
    <name type="scientific">Lentithecium fluviatile CBS 122367</name>
    <dbReference type="NCBI Taxonomy" id="1168545"/>
    <lineage>
        <taxon>Eukaryota</taxon>
        <taxon>Fungi</taxon>
        <taxon>Dikarya</taxon>
        <taxon>Ascomycota</taxon>
        <taxon>Pezizomycotina</taxon>
        <taxon>Dothideomycetes</taxon>
        <taxon>Pleosporomycetidae</taxon>
        <taxon>Pleosporales</taxon>
        <taxon>Massarineae</taxon>
        <taxon>Lentitheciaceae</taxon>
        <taxon>Lentithecium</taxon>
    </lineage>
</organism>
<sequence>MVVRGRLQQNNRVRAEQSVAGLSPSAQLPTDPGPSTGERTDSQVDPAKGTVPVPSKSRPAISATLSPGPVTISVNLNEDEQDFFFYYCLDHNRIREGDMNGLRKLRPLVEYFRKLDEPSFDSKKTLLSSEDWMSALIFFQQTGFFSVDMSIHGWVVEMIHEILGGDTDTPILHDELLLALRKDKQL</sequence>